<keyword evidence="1" id="KW-0808">Transferase</keyword>
<sequence length="31" mass="3036">MSVIDIEIGSAAHLDLDTPDAIIAAGGTIVG</sequence>
<dbReference type="EMBL" id="JAUSVF010000003">
    <property type="protein sequence ID" value="MDQ0323207.1"/>
    <property type="molecule type" value="Genomic_DNA"/>
</dbReference>
<dbReference type="GO" id="GO:0016779">
    <property type="term" value="F:nucleotidyltransferase activity"/>
    <property type="evidence" value="ECO:0007669"/>
    <property type="project" value="UniProtKB-KW"/>
</dbReference>
<gene>
    <name evidence="1" type="ORF">QO002_005413</name>
</gene>
<name>A0ABU0BZ30_9HYPH</name>
<comment type="caution">
    <text evidence="1">The sequence shown here is derived from an EMBL/GenBank/DDBJ whole genome shotgun (WGS) entry which is preliminary data.</text>
</comment>
<keyword evidence="1" id="KW-0548">Nucleotidyltransferase</keyword>
<organism evidence="1 2">
    <name type="scientific">Pararhizobium capsulatum DSM 1112</name>
    <dbReference type="NCBI Taxonomy" id="1121113"/>
    <lineage>
        <taxon>Bacteria</taxon>
        <taxon>Pseudomonadati</taxon>
        <taxon>Pseudomonadota</taxon>
        <taxon>Alphaproteobacteria</taxon>
        <taxon>Hyphomicrobiales</taxon>
        <taxon>Rhizobiaceae</taxon>
        <taxon>Rhizobium/Agrobacterium group</taxon>
        <taxon>Pararhizobium</taxon>
    </lineage>
</organism>
<accession>A0ABU0BZ30</accession>
<dbReference type="Proteomes" id="UP001230207">
    <property type="component" value="Unassembled WGS sequence"/>
</dbReference>
<reference evidence="1 2" key="1">
    <citation type="submission" date="2023-07" db="EMBL/GenBank/DDBJ databases">
        <title>Genomic Encyclopedia of Type Strains, Phase IV (KMG-IV): sequencing the most valuable type-strain genomes for metagenomic binning, comparative biology and taxonomic classification.</title>
        <authorList>
            <person name="Goeker M."/>
        </authorList>
    </citation>
    <scope>NUCLEOTIDE SEQUENCE [LARGE SCALE GENOMIC DNA]</scope>
    <source>
        <strain evidence="1 2">DSM 1112</strain>
    </source>
</reference>
<proteinExistence type="predicted"/>
<keyword evidence="2" id="KW-1185">Reference proteome</keyword>
<protein>
    <submittedName>
        <fullName evidence="1">CTP:molybdopterin cytidylyltransferase MocA</fullName>
    </submittedName>
</protein>
<evidence type="ECO:0000313" key="2">
    <source>
        <dbReference type="Proteomes" id="UP001230207"/>
    </source>
</evidence>
<evidence type="ECO:0000313" key="1">
    <source>
        <dbReference type="EMBL" id="MDQ0323207.1"/>
    </source>
</evidence>